<keyword evidence="2" id="KW-1185">Reference proteome</keyword>
<evidence type="ECO:0000313" key="2">
    <source>
        <dbReference type="Proteomes" id="UP001482186"/>
    </source>
</evidence>
<dbReference type="CDD" id="cd04434">
    <property type="entry name" value="LanC_like"/>
    <property type="match status" value="1"/>
</dbReference>
<dbReference type="EMBL" id="JBBNFM010000003">
    <property type="protein sequence ID" value="MEQ2453518.1"/>
    <property type="molecule type" value="Genomic_DNA"/>
</dbReference>
<reference evidence="1 2" key="1">
    <citation type="submission" date="2024-04" db="EMBL/GenBank/DDBJ databases">
        <title>Human intestinal bacterial collection.</title>
        <authorList>
            <person name="Pauvert C."/>
            <person name="Hitch T.C.A."/>
            <person name="Clavel T."/>
        </authorList>
    </citation>
    <scope>NUCLEOTIDE SEQUENCE [LARGE SCALE GENOMIC DNA]</scope>
    <source>
        <strain evidence="1 2">CLA-AA-H141</strain>
    </source>
</reference>
<comment type="caution">
    <text evidence="1">The sequence shown here is derived from an EMBL/GenBank/DDBJ whole genome shotgun (WGS) entry which is preliminary data.</text>
</comment>
<protein>
    <submittedName>
        <fullName evidence="1">Lanthionine synthetase LanC family protein</fullName>
    </submittedName>
</protein>
<accession>A0ABV1EJT8</accession>
<dbReference type="SUPFAM" id="SSF158745">
    <property type="entry name" value="LanC-like"/>
    <property type="match status" value="1"/>
</dbReference>
<evidence type="ECO:0000313" key="1">
    <source>
        <dbReference type="EMBL" id="MEQ2453518.1"/>
    </source>
</evidence>
<proteinExistence type="predicted"/>
<name>A0ABV1EJT8_9FIRM</name>
<dbReference type="Proteomes" id="UP001482186">
    <property type="component" value="Unassembled WGS sequence"/>
</dbReference>
<dbReference type="InterPro" id="IPR007822">
    <property type="entry name" value="LANC-like"/>
</dbReference>
<sequence length="186" mass="21412">MNIAVGDETGRLIPYQDHPVTGPTYDKYYLSTCHGPVGSTLAFRELYEITGEEIYRNWMIELSRGIVRAGAPEKHSWGFWNCRCQCCGTAGILEHFAAMYEYTGEKEFYDYMIRTADVMLSDSDHRTPGLRTWYDSWWRTIPTRVVSYPGLYVGVAGCASSLLRTYAALTGKKLTNLYEYHFFEKF</sequence>
<dbReference type="RefSeq" id="WP_349115849.1">
    <property type="nucleotide sequence ID" value="NZ_JBBNFM010000003.1"/>
</dbReference>
<organism evidence="1 2">
    <name type="scientific">Coprococcus ammoniilyticus</name>
    <dbReference type="NCBI Taxonomy" id="2981785"/>
    <lineage>
        <taxon>Bacteria</taxon>
        <taxon>Bacillati</taxon>
        <taxon>Bacillota</taxon>
        <taxon>Clostridia</taxon>
        <taxon>Lachnospirales</taxon>
        <taxon>Lachnospiraceae</taxon>
        <taxon>Coprococcus</taxon>
    </lineage>
</organism>
<dbReference type="Gene3D" id="1.50.10.10">
    <property type="match status" value="1"/>
</dbReference>
<dbReference type="Pfam" id="PF05147">
    <property type="entry name" value="LANC_like"/>
    <property type="match status" value="1"/>
</dbReference>
<dbReference type="InterPro" id="IPR012341">
    <property type="entry name" value="6hp_glycosidase-like_sf"/>
</dbReference>
<gene>
    <name evidence="1" type="ORF">AAAT04_05570</name>
</gene>